<proteinExistence type="predicted"/>
<dbReference type="EMBL" id="JABFTP020000144">
    <property type="protein sequence ID" value="KAL3283062.1"/>
    <property type="molecule type" value="Genomic_DNA"/>
</dbReference>
<organism evidence="16 17">
    <name type="scientific">Cryptolaemus montrouzieri</name>
    <dbReference type="NCBI Taxonomy" id="559131"/>
    <lineage>
        <taxon>Eukaryota</taxon>
        <taxon>Metazoa</taxon>
        <taxon>Ecdysozoa</taxon>
        <taxon>Arthropoda</taxon>
        <taxon>Hexapoda</taxon>
        <taxon>Insecta</taxon>
        <taxon>Pterygota</taxon>
        <taxon>Neoptera</taxon>
        <taxon>Endopterygota</taxon>
        <taxon>Coleoptera</taxon>
        <taxon>Polyphaga</taxon>
        <taxon>Cucujiformia</taxon>
        <taxon>Coccinelloidea</taxon>
        <taxon>Coccinellidae</taxon>
        <taxon>Scymninae</taxon>
        <taxon>Scymnini</taxon>
        <taxon>Cryptolaemus</taxon>
    </lineage>
</organism>
<keyword evidence="17" id="KW-1185">Reference proteome</keyword>
<keyword evidence="11" id="KW-0496">Mitochondrion</keyword>
<dbReference type="Pfam" id="PF21171">
    <property type="entry name" value="PDE12-like_N"/>
    <property type="match status" value="1"/>
</dbReference>
<dbReference type="PANTHER" id="PTHR12121">
    <property type="entry name" value="CARBON CATABOLITE REPRESSOR PROTEIN 4"/>
    <property type="match status" value="1"/>
</dbReference>
<evidence type="ECO:0000256" key="10">
    <source>
        <dbReference type="ARBA" id="ARBA00022946"/>
    </source>
</evidence>
<dbReference type="Gene3D" id="3.60.10.10">
    <property type="entry name" value="Endonuclease/exonuclease/phosphatase"/>
    <property type="match status" value="1"/>
</dbReference>
<reference evidence="16 17" key="1">
    <citation type="journal article" date="2021" name="BMC Biol.">
        <title>Horizontally acquired antibacterial genes associated with adaptive radiation of ladybird beetles.</title>
        <authorList>
            <person name="Li H.S."/>
            <person name="Tang X.F."/>
            <person name="Huang Y.H."/>
            <person name="Xu Z.Y."/>
            <person name="Chen M.L."/>
            <person name="Du X.Y."/>
            <person name="Qiu B.Y."/>
            <person name="Chen P.T."/>
            <person name="Zhang W."/>
            <person name="Slipinski A."/>
            <person name="Escalona H.E."/>
            <person name="Waterhouse R.M."/>
            <person name="Zwick A."/>
            <person name="Pang H."/>
        </authorList>
    </citation>
    <scope>NUCLEOTIDE SEQUENCE [LARGE SCALE GENOMIC DNA]</scope>
    <source>
        <strain evidence="16">SYSU2018</strain>
    </source>
</reference>
<keyword evidence="7" id="KW-0378">Hydrolase</keyword>
<keyword evidence="10" id="KW-0809">Transit peptide</keyword>
<feature type="domain" description="2',5'-phosphodiesterase 12-like N-terminal" evidence="15">
    <location>
        <begin position="21"/>
        <end position="107"/>
    </location>
</feature>
<evidence type="ECO:0000256" key="7">
    <source>
        <dbReference type="ARBA" id="ARBA00022801"/>
    </source>
</evidence>
<evidence type="ECO:0000256" key="2">
    <source>
        <dbReference type="ARBA" id="ARBA00004305"/>
    </source>
</evidence>
<sequence length="457" mass="52671">MCNELSLTVIGKTFNVVINSPWIDTIGLPSSVLATYPVYPNKLEIFNTNIDQSDFIWFDSKDKKNWSEHTRSYIFFPGNELVNSYIKLMCVPKNENREGPSVEVECDNKIQASPGFCPFETRHKFTQSRTLSNQFRIVTYNILADLYCSLDYTRDVLHPYCPPYALKIDYRKQLVLKELLGYNADILCLQEVDRKIFKHELQPILSYLGFEGDYAMKGREVAEGEACFYRSDKFLKLESSRVVFSEHIDKDPLYSHIWLKICENEKLVSRFMDLSTTLQTNLLQSKHNKNELLLVANTHLYFHPDADHIRLLQAGLAITYLEHCLKHFKKEYPERRISLVFCGDFNSVPECGIFKLFTAGSVPSDFIDYRSNPEEAVENLQIEQKIPLASACGTPQYTNFTVGFADCLDYIFYQKDNLKVCQVVPLPSNEELTENIALPSIVFPSDHVALISDLEWS</sequence>
<dbReference type="SUPFAM" id="SSF56219">
    <property type="entry name" value="DNase I-like"/>
    <property type="match status" value="1"/>
</dbReference>
<dbReference type="GO" id="GO:0006397">
    <property type="term" value="P:mRNA processing"/>
    <property type="evidence" value="ECO:0007669"/>
    <property type="project" value="UniProtKB-KW"/>
</dbReference>
<evidence type="ECO:0000256" key="9">
    <source>
        <dbReference type="ARBA" id="ARBA00022842"/>
    </source>
</evidence>
<evidence type="ECO:0000259" key="14">
    <source>
        <dbReference type="Pfam" id="PF03372"/>
    </source>
</evidence>
<dbReference type="FunFam" id="3.60.10.10:FF:000018">
    <property type="entry name" value="2',5'-phosphodiesterase 12"/>
    <property type="match status" value="1"/>
</dbReference>
<dbReference type="InterPro" id="IPR036691">
    <property type="entry name" value="Endo/exonu/phosph_ase_sf"/>
</dbReference>
<evidence type="ECO:0000256" key="5">
    <source>
        <dbReference type="ARBA" id="ARBA00022722"/>
    </source>
</evidence>
<accession>A0ABD2NXD8</accession>
<dbReference type="GO" id="GO:0046872">
    <property type="term" value="F:metal ion binding"/>
    <property type="evidence" value="ECO:0007669"/>
    <property type="project" value="UniProtKB-KW"/>
</dbReference>
<evidence type="ECO:0000256" key="12">
    <source>
        <dbReference type="ARBA" id="ARBA00072755"/>
    </source>
</evidence>
<evidence type="ECO:0000256" key="1">
    <source>
        <dbReference type="ARBA" id="ARBA00001946"/>
    </source>
</evidence>
<protein>
    <recommendedName>
        <fullName evidence="12">2',5'-phosphodiesterase 12</fullName>
    </recommendedName>
    <alternativeName>
        <fullName evidence="13">Mitochondrial deadenylase</fullName>
    </alternativeName>
</protein>
<evidence type="ECO:0000313" key="16">
    <source>
        <dbReference type="EMBL" id="KAL3283062.1"/>
    </source>
</evidence>
<evidence type="ECO:0000256" key="3">
    <source>
        <dbReference type="ARBA" id="ARBA00022553"/>
    </source>
</evidence>
<comment type="subcellular location">
    <subcellularLocation>
        <location evidence="2">Mitochondrion matrix</location>
    </subcellularLocation>
</comment>
<dbReference type="PANTHER" id="PTHR12121:SF37">
    <property type="entry name" value="2',5'-PHOSPHODIESTERASE 12"/>
    <property type="match status" value="1"/>
</dbReference>
<evidence type="ECO:0000259" key="15">
    <source>
        <dbReference type="Pfam" id="PF21171"/>
    </source>
</evidence>
<evidence type="ECO:0000313" key="17">
    <source>
        <dbReference type="Proteomes" id="UP001516400"/>
    </source>
</evidence>
<comment type="caution">
    <text evidence="16">The sequence shown here is derived from an EMBL/GenBank/DDBJ whole genome shotgun (WGS) entry which is preliminary data.</text>
</comment>
<dbReference type="Pfam" id="PF03372">
    <property type="entry name" value="Exo_endo_phos"/>
    <property type="match status" value="1"/>
</dbReference>
<dbReference type="InterPro" id="IPR048821">
    <property type="entry name" value="PDE12-like_N"/>
</dbReference>
<dbReference type="AlphaFoldDB" id="A0ABD2NXD8"/>
<dbReference type="GO" id="GO:0005759">
    <property type="term" value="C:mitochondrial matrix"/>
    <property type="evidence" value="ECO:0007669"/>
    <property type="project" value="UniProtKB-SubCell"/>
</dbReference>
<name>A0ABD2NXD8_9CUCU</name>
<keyword evidence="6" id="KW-0479">Metal-binding</keyword>
<evidence type="ECO:0000256" key="11">
    <source>
        <dbReference type="ARBA" id="ARBA00023128"/>
    </source>
</evidence>
<keyword evidence="5" id="KW-0540">Nuclease</keyword>
<dbReference type="Proteomes" id="UP001516400">
    <property type="component" value="Unassembled WGS sequence"/>
</dbReference>
<evidence type="ECO:0000256" key="13">
    <source>
        <dbReference type="ARBA" id="ARBA00083541"/>
    </source>
</evidence>
<evidence type="ECO:0000256" key="6">
    <source>
        <dbReference type="ARBA" id="ARBA00022723"/>
    </source>
</evidence>
<dbReference type="InterPro" id="IPR005135">
    <property type="entry name" value="Endo/exonuclease/phosphatase"/>
</dbReference>
<evidence type="ECO:0000256" key="8">
    <source>
        <dbReference type="ARBA" id="ARBA00022839"/>
    </source>
</evidence>
<keyword evidence="3" id="KW-0597">Phosphoprotein</keyword>
<keyword evidence="4" id="KW-0507">mRNA processing</keyword>
<evidence type="ECO:0000256" key="4">
    <source>
        <dbReference type="ARBA" id="ARBA00022664"/>
    </source>
</evidence>
<feature type="domain" description="Endonuclease/exonuclease/phosphatase" evidence="14">
    <location>
        <begin position="138"/>
        <end position="447"/>
    </location>
</feature>
<keyword evidence="9" id="KW-0460">Magnesium</keyword>
<keyword evidence="8" id="KW-0269">Exonuclease</keyword>
<dbReference type="GO" id="GO:0004535">
    <property type="term" value="F:poly(A)-specific ribonuclease activity"/>
    <property type="evidence" value="ECO:0007669"/>
    <property type="project" value="UniProtKB-ARBA"/>
</dbReference>
<gene>
    <name evidence="16" type="ORF">HHI36_006220</name>
</gene>
<comment type="cofactor">
    <cofactor evidence="1">
        <name>Mg(2+)</name>
        <dbReference type="ChEBI" id="CHEBI:18420"/>
    </cofactor>
</comment>
<dbReference type="InterPro" id="IPR050410">
    <property type="entry name" value="CCR4/nocturin_mRNA_transcr"/>
</dbReference>